<keyword evidence="3" id="KW-1185">Reference proteome</keyword>
<evidence type="ECO:0000313" key="3">
    <source>
        <dbReference type="Proteomes" id="UP000750334"/>
    </source>
</evidence>
<sequence>MEKLSSLESSLPPEQPPTKQAVDSLKNELSQEFKLAANAVTKLYRVANEKNSLVKHLGYIECIDDLLTGIDNSDFQSVDDIRLWCSRQKLDRIGTKDTSNKKELDKKSNNFNFNFAEKKTINSPKFRLSMPPLSVEHTKPAIDNGRYKMRLKDQPSCSNPNVRYDTDSTNGVSSDIMVFDNDIKYEDESSLETVDIDTRTDDLEDKIVKKIKLNTDANTKE</sequence>
<gene>
    <name evidence="2" type="ORF">C6P45_003550</name>
</gene>
<organism evidence="2 3">
    <name type="scientific">Maudiozyma exigua</name>
    <name type="common">Yeast</name>
    <name type="synonym">Kazachstania exigua</name>
    <dbReference type="NCBI Taxonomy" id="34358"/>
    <lineage>
        <taxon>Eukaryota</taxon>
        <taxon>Fungi</taxon>
        <taxon>Dikarya</taxon>
        <taxon>Ascomycota</taxon>
        <taxon>Saccharomycotina</taxon>
        <taxon>Saccharomycetes</taxon>
        <taxon>Saccharomycetales</taxon>
        <taxon>Saccharomycetaceae</taxon>
        <taxon>Maudiozyma</taxon>
    </lineage>
</organism>
<evidence type="ECO:0000256" key="1">
    <source>
        <dbReference type="SAM" id="MobiDB-lite"/>
    </source>
</evidence>
<feature type="region of interest" description="Disordered" evidence="1">
    <location>
        <begin position="1"/>
        <end position="21"/>
    </location>
</feature>
<dbReference type="AlphaFoldDB" id="A0A9P6VU94"/>
<dbReference type="OrthoDB" id="21418at2759"/>
<dbReference type="PANTHER" id="PTHR38645:SF1">
    <property type="entry name" value="YALI0F12243P"/>
    <property type="match status" value="1"/>
</dbReference>
<protein>
    <submittedName>
        <fullName evidence="2">Uncharacterized protein</fullName>
    </submittedName>
</protein>
<feature type="compositionally biased region" description="Low complexity" evidence="1">
    <location>
        <begin position="1"/>
        <end position="12"/>
    </location>
</feature>
<dbReference type="EMBL" id="PUHR01000374">
    <property type="protein sequence ID" value="KAG0654021.1"/>
    <property type="molecule type" value="Genomic_DNA"/>
</dbReference>
<dbReference type="Proteomes" id="UP000750334">
    <property type="component" value="Unassembled WGS sequence"/>
</dbReference>
<accession>A0A9P6VU94</accession>
<evidence type="ECO:0000313" key="2">
    <source>
        <dbReference type="EMBL" id="KAG0654021.1"/>
    </source>
</evidence>
<reference evidence="2 3" key="1">
    <citation type="submission" date="2020-11" db="EMBL/GenBank/DDBJ databases">
        <title>Kefir isolates.</title>
        <authorList>
            <person name="Marcisauskas S."/>
            <person name="Kim Y."/>
            <person name="Blasche S."/>
        </authorList>
    </citation>
    <scope>NUCLEOTIDE SEQUENCE [LARGE SCALE GENOMIC DNA]</scope>
    <source>
        <strain evidence="2 3">OG2</strain>
    </source>
</reference>
<comment type="caution">
    <text evidence="2">The sequence shown here is derived from an EMBL/GenBank/DDBJ whole genome shotgun (WGS) entry which is preliminary data.</text>
</comment>
<name>A0A9P6VU94_MAUEX</name>
<proteinExistence type="predicted"/>
<dbReference type="PANTHER" id="PTHR38645">
    <property type="entry name" value="CHROMOSOME 9, WHOLE GENOME SHOTGUN SEQUENCE"/>
    <property type="match status" value="1"/>
</dbReference>